<sequence>MTYEAKGFRRKVLKRHGSAVRAACPNTEFVSLDNP</sequence>
<gene>
    <name evidence="1" type="ORF">C8D77_11623</name>
</gene>
<protein>
    <submittedName>
        <fullName evidence="1">Uncharacterized protein</fullName>
    </submittedName>
</protein>
<proteinExistence type="predicted"/>
<name>A0A8E2W746_RHILI</name>
<evidence type="ECO:0000313" key="2">
    <source>
        <dbReference type="Proteomes" id="UP000245631"/>
    </source>
</evidence>
<reference evidence="1 2" key="1">
    <citation type="submission" date="2018-05" db="EMBL/GenBank/DDBJ databases">
        <title>Genomic Encyclopedia of Type Strains, Phase IV (KMG-IV): sequencing the most valuable type-strain genomes for metagenomic binning, comparative biology and taxonomic classification.</title>
        <authorList>
            <person name="Goeker M."/>
        </authorList>
    </citation>
    <scope>NUCLEOTIDE SEQUENCE [LARGE SCALE GENOMIC DNA]</scope>
    <source>
        <strain evidence="1 2">DSM 2626</strain>
    </source>
</reference>
<comment type="caution">
    <text evidence="1">The sequence shown here is derived from an EMBL/GenBank/DDBJ whole genome shotgun (WGS) entry which is preliminary data.</text>
</comment>
<dbReference type="AlphaFoldDB" id="A0A8E2W746"/>
<organism evidence="1 2">
    <name type="scientific">Rhizobium loti</name>
    <name type="common">Mesorhizobium loti</name>
    <dbReference type="NCBI Taxonomy" id="381"/>
    <lineage>
        <taxon>Bacteria</taxon>
        <taxon>Pseudomonadati</taxon>
        <taxon>Pseudomonadota</taxon>
        <taxon>Alphaproteobacteria</taxon>
        <taxon>Hyphomicrobiales</taxon>
        <taxon>Phyllobacteriaceae</taxon>
        <taxon>Mesorhizobium</taxon>
    </lineage>
</organism>
<accession>A0A8E2W746</accession>
<dbReference type="EMBL" id="QGGH01000016">
    <property type="protein sequence ID" value="PWJ87447.1"/>
    <property type="molecule type" value="Genomic_DNA"/>
</dbReference>
<evidence type="ECO:0000313" key="1">
    <source>
        <dbReference type="EMBL" id="PWJ87447.1"/>
    </source>
</evidence>
<dbReference type="Proteomes" id="UP000245631">
    <property type="component" value="Unassembled WGS sequence"/>
</dbReference>